<comment type="caution">
    <text evidence="10">The sequence shown here is derived from an EMBL/GenBank/DDBJ whole genome shotgun (WGS) entry which is preliminary data.</text>
</comment>
<dbReference type="RefSeq" id="WP_106145131.1">
    <property type="nucleotide sequence ID" value="NZ_PVYX01000002.1"/>
</dbReference>
<keyword evidence="8" id="KW-0732">Signal</keyword>
<dbReference type="PROSITE" id="PS52016">
    <property type="entry name" value="TONB_DEPENDENT_REC_3"/>
    <property type="match status" value="1"/>
</dbReference>
<evidence type="ECO:0000256" key="2">
    <source>
        <dbReference type="ARBA" id="ARBA00022448"/>
    </source>
</evidence>
<comment type="subcellular location">
    <subcellularLocation>
        <location evidence="1 7">Cell outer membrane</location>
        <topology evidence="1 7">Multi-pass membrane protein</topology>
    </subcellularLocation>
</comment>
<evidence type="ECO:0000256" key="6">
    <source>
        <dbReference type="ARBA" id="ARBA00023237"/>
    </source>
</evidence>
<dbReference type="Gene3D" id="2.60.40.1120">
    <property type="entry name" value="Carboxypeptidase-like, regulatory domain"/>
    <property type="match status" value="1"/>
</dbReference>
<evidence type="ECO:0000256" key="7">
    <source>
        <dbReference type="PROSITE-ProRule" id="PRU01360"/>
    </source>
</evidence>
<comment type="similarity">
    <text evidence="7">Belongs to the TonB-dependent receptor family.</text>
</comment>
<dbReference type="InterPro" id="IPR023996">
    <property type="entry name" value="TonB-dep_OMP_SusC/RagA"/>
</dbReference>
<feature type="chain" id="PRO_5015728881" evidence="8">
    <location>
        <begin position="33"/>
        <end position="1066"/>
    </location>
</feature>
<feature type="signal peptide" evidence="8">
    <location>
        <begin position="1"/>
        <end position="32"/>
    </location>
</feature>
<evidence type="ECO:0000256" key="1">
    <source>
        <dbReference type="ARBA" id="ARBA00004571"/>
    </source>
</evidence>
<evidence type="ECO:0000256" key="5">
    <source>
        <dbReference type="ARBA" id="ARBA00023136"/>
    </source>
</evidence>
<evidence type="ECO:0000313" key="10">
    <source>
        <dbReference type="EMBL" id="PRX53792.1"/>
    </source>
</evidence>
<dbReference type="Proteomes" id="UP000237640">
    <property type="component" value="Unassembled WGS sequence"/>
</dbReference>
<dbReference type="Gene3D" id="2.170.130.10">
    <property type="entry name" value="TonB-dependent receptor, plug domain"/>
    <property type="match status" value="1"/>
</dbReference>
<sequence length="1066" mass="117144">MKKNLIGKATSKYLSFLLVLLALVLNSFSAIGQNRTITGTITAETGGPLPGATVIEKGTTNGTQTDFDGRYTISVPEGSTLVYSYIGYVAREVVIDGRNTIDIVLTEDTAQLDEVVVIGYGTRNREDLTGAVSTVQAATIEDQPITTFEQALSGQVSGVQLRQNGAPGGGPEILIRGVASTGDNNAPLYVVDGIPLGNVNSQRDNFVLSSIDPNSIESISVLKDASAKAIYGSRASNGVVVITTKRGKIGKPTITFGVSTGFQSIPEFEQPNILNAEELRRYRIEIFEDQRFATGSLGAGEEAELDRLIALGDLGEGTNWFDEITRSALISEYNVGVNGGTENVRYNISTNYTNQDGTLINTNFKRYSIRANIDIDVTDNIRVGLNLAPTQTIATGGRTDAGSVNFQIFNAVPLSRWLDPSAPVLDENGELTNIARGDVLPFFNVNPVYLLTAREDNRRTNQLLAGGFLELDIIKGLTAKTFGSIQYIDRRNTFFEPSDFPGSNLTPNLLGTRQARAGIDELTNFNWIWENTLRYSTTIAEDHRIDALIGANLEVRRSDNTIIRAVDIIDQSIRIPNSDNVNPENINNFTGRGEASENKLVSFIGRLDYAYKDKYYVTGTIRRDGSSRFGADTRFGNFPSVAAAWRISNEPFWKNIKNTISEFKIEGGYGISGSNANIGNFQAQGRINPSNPNTPRPDYVFGGNNAPGSAVTSLPNSLLTWEEAEETNFGVDLGFLNNKIFLGIDYYNIETEGFLEDLPLPTTSGFGSILTNLGSIQNRGIEIELQLKNVFGGKEFQWDANLNFTRNRSEVLELSADAGFIRRGVIARQFTETAVGEEVGLYRGFKVTGLFTQEDLDNPDVPKYDDNSQQVGSLKYEDGNGDGILGDAEDFMIIGNPNPDFNYGMVHTFRYKNLDLSMIFVGTVGQQIFNGFTQFNGNQDGVFNVDTRQLERWRPGQDPALGGIPGTASARSRQRFRQPNTFYVEDGDYLWVRNITLGYNINGEDSGNFFRNARVYTSIQNPFLFTEYENGNPEINRSGDTALVRNVNYGAFPIARVFTLGLDVTF</sequence>
<dbReference type="Pfam" id="PF07715">
    <property type="entry name" value="Plug"/>
    <property type="match status" value="1"/>
</dbReference>
<dbReference type="NCBIfam" id="TIGR04056">
    <property type="entry name" value="OMP_RagA_SusC"/>
    <property type="match status" value="1"/>
</dbReference>
<evidence type="ECO:0000256" key="3">
    <source>
        <dbReference type="ARBA" id="ARBA00022452"/>
    </source>
</evidence>
<keyword evidence="11" id="KW-1185">Reference proteome</keyword>
<organism evidence="10 11">
    <name type="scientific">Flagellimonas meridianipacifica</name>
    <dbReference type="NCBI Taxonomy" id="1080225"/>
    <lineage>
        <taxon>Bacteria</taxon>
        <taxon>Pseudomonadati</taxon>
        <taxon>Bacteroidota</taxon>
        <taxon>Flavobacteriia</taxon>
        <taxon>Flavobacteriales</taxon>
        <taxon>Flavobacteriaceae</taxon>
        <taxon>Flagellimonas</taxon>
    </lineage>
</organism>
<keyword evidence="3 7" id="KW-1134">Transmembrane beta strand</keyword>
<dbReference type="InterPro" id="IPR039426">
    <property type="entry name" value="TonB-dep_rcpt-like"/>
</dbReference>
<reference evidence="10 11" key="1">
    <citation type="submission" date="2018-03" db="EMBL/GenBank/DDBJ databases">
        <title>Genomic Encyclopedia of Archaeal and Bacterial Type Strains, Phase II (KMG-II): from individual species to whole genera.</title>
        <authorList>
            <person name="Goeker M."/>
        </authorList>
    </citation>
    <scope>NUCLEOTIDE SEQUENCE [LARGE SCALE GENOMIC DNA]</scope>
    <source>
        <strain evidence="10 11">DSM 25027</strain>
    </source>
</reference>
<keyword evidence="5 7" id="KW-0472">Membrane</keyword>
<dbReference type="InterPro" id="IPR037066">
    <property type="entry name" value="Plug_dom_sf"/>
</dbReference>
<dbReference type="InterPro" id="IPR023997">
    <property type="entry name" value="TonB-dep_OMP_SusC/RagA_CS"/>
</dbReference>
<dbReference type="EMBL" id="PVYX01000002">
    <property type="protein sequence ID" value="PRX53792.1"/>
    <property type="molecule type" value="Genomic_DNA"/>
</dbReference>
<dbReference type="SUPFAM" id="SSF49464">
    <property type="entry name" value="Carboxypeptidase regulatory domain-like"/>
    <property type="match status" value="1"/>
</dbReference>
<keyword evidence="2 7" id="KW-0813">Transport</keyword>
<evidence type="ECO:0000259" key="9">
    <source>
        <dbReference type="Pfam" id="PF07715"/>
    </source>
</evidence>
<keyword evidence="6 7" id="KW-0998">Cell outer membrane</keyword>
<proteinExistence type="inferred from homology"/>
<dbReference type="NCBIfam" id="TIGR04057">
    <property type="entry name" value="SusC_RagA_signa"/>
    <property type="match status" value="1"/>
</dbReference>
<protein>
    <submittedName>
        <fullName evidence="10">TonB-linked SusC/RagA family outer membrane protein</fullName>
    </submittedName>
</protein>
<dbReference type="GO" id="GO:0009279">
    <property type="term" value="C:cell outer membrane"/>
    <property type="evidence" value="ECO:0007669"/>
    <property type="project" value="UniProtKB-SubCell"/>
</dbReference>
<evidence type="ECO:0000256" key="8">
    <source>
        <dbReference type="SAM" id="SignalP"/>
    </source>
</evidence>
<name>A0A2T0M8P0_9FLAO</name>
<dbReference type="OrthoDB" id="9768177at2"/>
<dbReference type="InterPro" id="IPR012910">
    <property type="entry name" value="Plug_dom"/>
</dbReference>
<dbReference type="InterPro" id="IPR036942">
    <property type="entry name" value="Beta-barrel_TonB_sf"/>
</dbReference>
<dbReference type="SUPFAM" id="SSF56935">
    <property type="entry name" value="Porins"/>
    <property type="match status" value="1"/>
</dbReference>
<gene>
    <name evidence="10" type="ORF">CLV81_2179</name>
</gene>
<dbReference type="InterPro" id="IPR008969">
    <property type="entry name" value="CarboxyPept-like_regulatory"/>
</dbReference>
<feature type="domain" description="TonB-dependent receptor plug" evidence="9">
    <location>
        <begin position="126"/>
        <end position="239"/>
    </location>
</feature>
<evidence type="ECO:0000256" key="4">
    <source>
        <dbReference type="ARBA" id="ARBA00022692"/>
    </source>
</evidence>
<dbReference type="Pfam" id="PF13715">
    <property type="entry name" value="CarbopepD_reg_2"/>
    <property type="match status" value="1"/>
</dbReference>
<dbReference type="Gene3D" id="2.40.170.20">
    <property type="entry name" value="TonB-dependent receptor, beta-barrel domain"/>
    <property type="match status" value="1"/>
</dbReference>
<dbReference type="AlphaFoldDB" id="A0A2T0M8P0"/>
<keyword evidence="4 7" id="KW-0812">Transmembrane</keyword>
<accession>A0A2T0M8P0</accession>
<evidence type="ECO:0000313" key="11">
    <source>
        <dbReference type="Proteomes" id="UP000237640"/>
    </source>
</evidence>